<proteinExistence type="predicted"/>
<accession>A0A2S7U5X7</accession>
<evidence type="ECO:0000313" key="2">
    <source>
        <dbReference type="Proteomes" id="UP000239907"/>
    </source>
</evidence>
<evidence type="ECO:0000313" key="1">
    <source>
        <dbReference type="EMBL" id="PQJ29841.1"/>
    </source>
</evidence>
<dbReference type="Proteomes" id="UP000239907">
    <property type="component" value="Unassembled WGS sequence"/>
</dbReference>
<keyword evidence="2" id="KW-1185">Reference proteome</keyword>
<dbReference type="AlphaFoldDB" id="A0A2S7U5X7"/>
<name>A0A2S7U5X7_9BACT</name>
<gene>
    <name evidence="1" type="ORF">BSZ32_16035</name>
</gene>
<reference evidence="1 2" key="1">
    <citation type="submission" date="2016-12" db="EMBL/GenBank/DDBJ databases">
        <title>Study of bacterial adaptation to deep sea.</title>
        <authorList>
            <person name="Song J."/>
            <person name="Yoshizawa S."/>
            <person name="Kogure K."/>
        </authorList>
    </citation>
    <scope>NUCLEOTIDE SEQUENCE [LARGE SCALE GENOMIC DNA]</scope>
    <source>
        <strain evidence="1 2">SAORIC-165</strain>
    </source>
</reference>
<dbReference type="EMBL" id="MQWA01000001">
    <property type="protein sequence ID" value="PQJ29841.1"/>
    <property type="molecule type" value="Genomic_DNA"/>
</dbReference>
<protein>
    <submittedName>
        <fullName evidence="1">Uncharacterized protein</fullName>
    </submittedName>
</protein>
<sequence length="59" mass="6546">MAVAIITVRVIAFLLMSDFESIFYDKIHIDVLGTSFSESRGVMVPVVVSFQAGLAHRLF</sequence>
<organism evidence="1 2">
    <name type="scientific">Rubritalea profundi</name>
    <dbReference type="NCBI Taxonomy" id="1658618"/>
    <lineage>
        <taxon>Bacteria</taxon>
        <taxon>Pseudomonadati</taxon>
        <taxon>Verrucomicrobiota</taxon>
        <taxon>Verrucomicrobiia</taxon>
        <taxon>Verrucomicrobiales</taxon>
        <taxon>Rubritaleaceae</taxon>
        <taxon>Rubritalea</taxon>
    </lineage>
</organism>
<comment type="caution">
    <text evidence="1">The sequence shown here is derived from an EMBL/GenBank/DDBJ whole genome shotgun (WGS) entry which is preliminary data.</text>
</comment>